<gene>
    <name evidence="3" type="primary">LOC104951706</name>
</gene>
<proteinExistence type="predicted"/>
<evidence type="ECO:0000313" key="3">
    <source>
        <dbReference type="RefSeq" id="XP_010776741.1"/>
    </source>
</evidence>
<dbReference type="OrthoDB" id="3549872at2759"/>
<name>A0A6I9NQJ2_9TELE</name>
<dbReference type="GeneID" id="104951706"/>
<dbReference type="KEGG" id="ncc:104951706"/>
<accession>A0A6I9NQJ2</accession>
<evidence type="ECO:0000256" key="1">
    <source>
        <dbReference type="SAM" id="Coils"/>
    </source>
</evidence>
<keyword evidence="2" id="KW-1185">Reference proteome</keyword>
<organism evidence="2 3">
    <name type="scientific">Notothenia coriiceps</name>
    <name type="common">black rockcod</name>
    <dbReference type="NCBI Taxonomy" id="8208"/>
    <lineage>
        <taxon>Eukaryota</taxon>
        <taxon>Metazoa</taxon>
        <taxon>Chordata</taxon>
        <taxon>Craniata</taxon>
        <taxon>Vertebrata</taxon>
        <taxon>Euteleostomi</taxon>
        <taxon>Actinopterygii</taxon>
        <taxon>Neopterygii</taxon>
        <taxon>Teleostei</taxon>
        <taxon>Neoteleostei</taxon>
        <taxon>Acanthomorphata</taxon>
        <taxon>Eupercaria</taxon>
        <taxon>Perciformes</taxon>
        <taxon>Notothenioidei</taxon>
        <taxon>Nototheniidae</taxon>
        <taxon>Notothenia</taxon>
    </lineage>
</organism>
<feature type="coiled-coil region" evidence="1">
    <location>
        <begin position="75"/>
        <end position="179"/>
    </location>
</feature>
<dbReference type="RefSeq" id="XP_010776741.1">
    <property type="nucleotide sequence ID" value="XM_010778439.1"/>
</dbReference>
<protein>
    <submittedName>
        <fullName evidence="3">Centrosome-associated protein CEP250-like</fullName>
    </submittedName>
</protein>
<reference evidence="3" key="1">
    <citation type="submission" date="2025-08" db="UniProtKB">
        <authorList>
            <consortium name="RefSeq"/>
        </authorList>
    </citation>
    <scope>IDENTIFICATION</scope>
    <source>
        <tissue evidence="3">Muscle</tissue>
    </source>
</reference>
<sequence length="186" mass="20822">MDLKPDEAWAQIGGLSQQITGLCGSQEKSATQLLQLQDTLKQSEQGKREMSECLQETQTALSLQEKVACRTEREKRLLEAEVARFRTGLQAAEAESRALQDKLELFQGLQSGAKVEQQNLKESLQAAEGRLSCLELSQRTREGELQRAQLRAAELEAESGALQERLTELRRKLGESEERGVTLRPQ</sequence>
<keyword evidence="1" id="KW-0175">Coiled coil</keyword>
<dbReference type="AlphaFoldDB" id="A0A6I9NQJ2"/>
<evidence type="ECO:0000313" key="2">
    <source>
        <dbReference type="Proteomes" id="UP000504611"/>
    </source>
</evidence>
<dbReference type="Proteomes" id="UP000504611">
    <property type="component" value="Unplaced"/>
</dbReference>